<keyword evidence="2" id="KW-1185">Reference proteome</keyword>
<reference evidence="1" key="1">
    <citation type="submission" date="2022-05" db="EMBL/GenBank/DDBJ databases">
        <title>Genomic analysis of Brachybacterium sp. CBA3104.</title>
        <authorList>
            <person name="Roh S.W."/>
            <person name="Kim Y.B."/>
            <person name="Kim Y."/>
        </authorList>
    </citation>
    <scope>NUCLEOTIDE SEQUENCE</scope>
    <source>
        <strain evidence="1">CBA3104</strain>
    </source>
</reference>
<dbReference type="EMBL" id="CP097218">
    <property type="protein sequence ID" value="UQN30566.1"/>
    <property type="molecule type" value="Genomic_DNA"/>
</dbReference>
<name>A0ABY4N9T6_9MICO</name>
<evidence type="ECO:0000313" key="2">
    <source>
        <dbReference type="Proteomes" id="UP001055868"/>
    </source>
</evidence>
<evidence type="ECO:0000313" key="1">
    <source>
        <dbReference type="EMBL" id="UQN30566.1"/>
    </source>
</evidence>
<protein>
    <submittedName>
        <fullName evidence="1">Uncharacterized protein</fullName>
    </submittedName>
</protein>
<gene>
    <name evidence="1" type="ORF">M4486_04435</name>
</gene>
<organism evidence="1 2">
    <name type="scientific">Brachybacterium kimchii</name>
    <dbReference type="NCBI Taxonomy" id="2942909"/>
    <lineage>
        <taxon>Bacteria</taxon>
        <taxon>Bacillati</taxon>
        <taxon>Actinomycetota</taxon>
        <taxon>Actinomycetes</taxon>
        <taxon>Micrococcales</taxon>
        <taxon>Dermabacteraceae</taxon>
        <taxon>Brachybacterium</taxon>
    </lineage>
</organism>
<sequence length="119" mass="13268">MSTHTITYDLTSPGNGEMTCHAPADAPCHAVWDCDCESIYNYHVAFGVPHHYNTYDDGYTVRAHHVGRFDPSECAITVWHENSDEDVRGTVVVTVEPVWQGDYFEFRAGSARVDEDGAS</sequence>
<accession>A0ABY4N9T6</accession>
<proteinExistence type="predicted"/>
<dbReference type="Proteomes" id="UP001055868">
    <property type="component" value="Chromosome"/>
</dbReference>
<dbReference type="RefSeq" id="WP_239203749.1">
    <property type="nucleotide sequence ID" value="NZ_CP097218.1"/>
</dbReference>